<protein>
    <submittedName>
        <fullName evidence="2">Uncharacterized protein</fullName>
    </submittedName>
</protein>
<evidence type="ECO:0000256" key="1">
    <source>
        <dbReference type="SAM" id="Phobius"/>
    </source>
</evidence>
<comment type="caution">
    <text evidence="2">The sequence shown here is derived from an EMBL/GenBank/DDBJ whole genome shotgun (WGS) entry which is preliminary data.</text>
</comment>
<gene>
    <name evidence="2" type="ORF">GBAR_LOCUS16582</name>
</gene>
<dbReference type="AlphaFoldDB" id="A0AA35WWI3"/>
<keyword evidence="1" id="KW-0472">Membrane</keyword>
<dbReference type="Proteomes" id="UP001174909">
    <property type="component" value="Unassembled WGS sequence"/>
</dbReference>
<evidence type="ECO:0000313" key="2">
    <source>
        <dbReference type="EMBL" id="CAI8029172.1"/>
    </source>
</evidence>
<evidence type="ECO:0000313" key="3">
    <source>
        <dbReference type="Proteomes" id="UP001174909"/>
    </source>
</evidence>
<accession>A0AA35WWI3</accession>
<organism evidence="2 3">
    <name type="scientific">Geodia barretti</name>
    <name type="common">Barrett's horny sponge</name>
    <dbReference type="NCBI Taxonomy" id="519541"/>
    <lineage>
        <taxon>Eukaryota</taxon>
        <taxon>Metazoa</taxon>
        <taxon>Porifera</taxon>
        <taxon>Demospongiae</taxon>
        <taxon>Heteroscleromorpha</taxon>
        <taxon>Tetractinellida</taxon>
        <taxon>Astrophorina</taxon>
        <taxon>Geodiidae</taxon>
        <taxon>Geodia</taxon>
    </lineage>
</organism>
<feature type="transmembrane region" description="Helical" evidence="1">
    <location>
        <begin position="6"/>
        <end position="30"/>
    </location>
</feature>
<reference evidence="2" key="1">
    <citation type="submission" date="2023-03" db="EMBL/GenBank/DDBJ databases">
        <authorList>
            <person name="Steffen K."/>
            <person name="Cardenas P."/>
        </authorList>
    </citation>
    <scope>NUCLEOTIDE SEQUENCE</scope>
</reference>
<keyword evidence="3" id="KW-1185">Reference proteome</keyword>
<proteinExistence type="predicted"/>
<name>A0AA35WWI3_GEOBA</name>
<sequence length="98" mass="11113">MPLTRVGKWAVVYGVVAVEMAAITGSYLQWKKLNSSQDYRKWMRDHHPKALDGSVLLDVYSGRSPRCQGERSERLEELLVCVGGLPSHHHHHNMTAMT</sequence>
<keyword evidence="1" id="KW-1133">Transmembrane helix</keyword>
<dbReference type="EMBL" id="CASHTH010002385">
    <property type="protein sequence ID" value="CAI8029172.1"/>
    <property type="molecule type" value="Genomic_DNA"/>
</dbReference>
<keyword evidence="1" id="KW-0812">Transmembrane</keyword>